<gene>
    <name evidence="2" type="ORF">GBA65_02515</name>
</gene>
<protein>
    <submittedName>
        <fullName evidence="2">Uncharacterized protein</fullName>
    </submittedName>
</protein>
<name>A0A6G8PUQ4_9ACTN</name>
<dbReference type="EMBL" id="CP045121">
    <property type="protein sequence ID" value="QIN77565.1"/>
    <property type="molecule type" value="Genomic_DNA"/>
</dbReference>
<keyword evidence="1" id="KW-0812">Transmembrane</keyword>
<keyword evidence="1" id="KW-0472">Membrane</keyword>
<organism evidence="2 3">
    <name type="scientific">Rubrobacter marinus</name>
    <dbReference type="NCBI Taxonomy" id="2653852"/>
    <lineage>
        <taxon>Bacteria</taxon>
        <taxon>Bacillati</taxon>
        <taxon>Actinomycetota</taxon>
        <taxon>Rubrobacteria</taxon>
        <taxon>Rubrobacterales</taxon>
        <taxon>Rubrobacteraceae</taxon>
        <taxon>Rubrobacter</taxon>
    </lineage>
</organism>
<accession>A0A6G8PUQ4</accession>
<dbReference type="AlphaFoldDB" id="A0A6G8PUQ4"/>
<evidence type="ECO:0000256" key="1">
    <source>
        <dbReference type="SAM" id="Phobius"/>
    </source>
</evidence>
<keyword evidence="1" id="KW-1133">Transmembrane helix</keyword>
<reference evidence="2 3" key="1">
    <citation type="submission" date="2019-10" db="EMBL/GenBank/DDBJ databases">
        <title>Rubrobacter sp nov SCSIO 52915 isolated from a deep-sea sediment in the South China Sea.</title>
        <authorList>
            <person name="Chen R.W."/>
        </authorList>
    </citation>
    <scope>NUCLEOTIDE SEQUENCE [LARGE SCALE GENOMIC DNA]</scope>
    <source>
        <strain evidence="2 3">SCSIO 52915</strain>
    </source>
</reference>
<dbReference type="RefSeq" id="WP_166395245.1">
    <property type="nucleotide sequence ID" value="NZ_CP045121.1"/>
</dbReference>
<dbReference type="KEGG" id="rmar:GBA65_02515"/>
<dbReference type="Proteomes" id="UP000502706">
    <property type="component" value="Chromosome"/>
</dbReference>
<sequence>MIYGLLRNEEANTAVVLALGTAIVALVANGSGSPKLGRILSGALSNPVPRSLPRVEAAGVPAPEHVLA</sequence>
<evidence type="ECO:0000313" key="3">
    <source>
        <dbReference type="Proteomes" id="UP000502706"/>
    </source>
</evidence>
<proteinExistence type="predicted"/>
<evidence type="ECO:0000313" key="2">
    <source>
        <dbReference type="EMBL" id="QIN77565.1"/>
    </source>
</evidence>
<keyword evidence="3" id="KW-1185">Reference proteome</keyword>
<feature type="transmembrane region" description="Helical" evidence="1">
    <location>
        <begin position="12"/>
        <end position="30"/>
    </location>
</feature>